<evidence type="ECO:0008006" key="3">
    <source>
        <dbReference type="Google" id="ProtNLM"/>
    </source>
</evidence>
<organism evidence="1 2">
    <name type="scientific">Salinicoccus jeotgali</name>
    <dbReference type="NCBI Taxonomy" id="381634"/>
    <lineage>
        <taxon>Bacteria</taxon>
        <taxon>Bacillati</taxon>
        <taxon>Bacillota</taxon>
        <taxon>Bacilli</taxon>
        <taxon>Bacillales</taxon>
        <taxon>Staphylococcaceae</taxon>
        <taxon>Salinicoccus</taxon>
    </lineage>
</organism>
<dbReference type="RefSeq" id="WP_344701875.1">
    <property type="nucleotide sequence ID" value="NZ_BAABCK010000018.1"/>
</dbReference>
<reference evidence="2" key="1">
    <citation type="journal article" date="2019" name="Int. J. Syst. Evol. Microbiol.">
        <title>The Global Catalogue of Microorganisms (GCM) 10K type strain sequencing project: providing services to taxonomists for standard genome sequencing and annotation.</title>
        <authorList>
            <consortium name="The Broad Institute Genomics Platform"/>
            <consortium name="The Broad Institute Genome Sequencing Center for Infectious Disease"/>
            <person name="Wu L."/>
            <person name="Ma J."/>
        </authorList>
    </citation>
    <scope>NUCLEOTIDE SEQUENCE [LARGE SCALE GENOMIC DNA]</scope>
    <source>
        <strain evidence="2">JCM 16981</strain>
    </source>
</reference>
<gene>
    <name evidence="1" type="ORF">GCM10022378_09200</name>
</gene>
<evidence type="ECO:0000313" key="2">
    <source>
        <dbReference type="Proteomes" id="UP001500920"/>
    </source>
</evidence>
<accession>A0ABP7EMF4</accession>
<proteinExistence type="predicted"/>
<comment type="caution">
    <text evidence="1">The sequence shown here is derived from an EMBL/GenBank/DDBJ whole genome shotgun (WGS) entry which is preliminary data.</text>
</comment>
<keyword evidence="2" id="KW-1185">Reference proteome</keyword>
<protein>
    <recommendedName>
        <fullName evidence="3">DUF2004 domain-containing protein</fullName>
    </recommendedName>
</protein>
<dbReference type="EMBL" id="BAABCK010000018">
    <property type="protein sequence ID" value="GAA3721263.1"/>
    <property type="molecule type" value="Genomic_DNA"/>
</dbReference>
<dbReference type="Proteomes" id="UP001500920">
    <property type="component" value="Unassembled WGS sequence"/>
</dbReference>
<sequence>MSHLYVVYALDSKISVVEAESKAEALDTFAMDQIDDENLNYFIKDFSFGDGLLTQFYHDDQGYLFDIDQNEVPERLQQLNEQEKDDYIDSWIESNARQFWNDEPQFALEYLKKLDKAKHSDDPYTDDFSHPFLVSTIKKLIQQDDWYEAFDIVKIDLADTNYQVIYED</sequence>
<name>A0ABP7EMF4_9STAP</name>
<evidence type="ECO:0000313" key="1">
    <source>
        <dbReference type="EMBL" id="GAA3721263.1"/>
    </source>
</evidence>